<comment type="caution">
    <text evidence="1">The sequence shown here is derived from an EMBL/GenBank/DDBJ whole genome shotgun (WGS) entry which is preliminary data.</text>
</comment>
<dbReference type="EMBL" id="CM047584">
    <property type="protein sequence ID" value="KAI9911983.1"/>
    <property type="molecule type" value="Genomic_DNA"/>
</dbReference>
<dbReference type="Proteomes" id="UP001163321">
    <property type="component" value="Chromosome 5"/>
</dbReference>
<proteinExistence type="predicted"/>
<organism evidence="1 2">
    <name type="scientific">Peronosclerospora sorghi</name>
    <dbReference type="NCBI Taxonomy" id="230839"/>
    <lineage>
        <taxon>Eukaryota</taxon>
        <taxon>Sar</taxon>
        <taxon>Stramenopiles</taxon>
        <taxon>Oomycota</taxon>
        <taxon>Peronosporomycetes</taxon>
        <taxon>Peronosporales</taxon>
        <taxon>Peronosporaceae</taxon>
        <taxon>Peronosclerospora</taxon>
    </lineage>
</organism>
<name>A0ACC0W1J3_9STRA</name>
<gene>
    <name evidence="1" type="ORF">PsorP6_009792</name>
</gene>
<sequence length="195" mass="21948">MWLLVQGEAKTSNLMKWTICGLVDTVSKDISRPFYAEWSDTICFNSKKQWLERPPVDYLKKTTCSQPIQTYIPASAKADCGVVGRKKRACKNCTCGLKDEENKPLTLEKGFEKASVQMRKYQTIYALVGVISTLLIFIVCASLCYKGDAFRCSSCPFLGKPAFKPGMEKVLLNLNNSGRHRNESSPERKAWAQNT</sequence>
<keyword evidence="2" id="KW-1185">Reference proteome</keyword>
<accession>A0ACC0W1J3</accession>
<evidence type="ECO:0000313" key="1">
    <source>
        <dbReference type="EMBL" id="KAI9911983.1"/>
    </source>
</evidence>
<reference evidence="1 2" key="1">
    <citation type="journal article" date="2022" name="bioRxiv">
        <title>The genome of the oomycete Peronosclerospora sorghi, a cosmopolitan pathogen of maize and sorghum, is inflated with dispersed pseudogenes.</title>
        <authorList>
            <person name="Fletcher K."/>
            <person name="Martin F."/>
            <person name="Isakeit T."/>
            <person name="Cavanaugh K."/>
            <person name="Magill C."/>
            <person name="Michelmore R."/>
        </authorList>
    </citation>
    <scope>NUCLEOTIDE SEQUENCE [LARGE SCALE GENOMIC DNA]</scope>
    <source>
        <strain evidence="1">P6</strain>
    </source>
</reference>
<protein>
    <submittedName>
        <fullName evidence="1">Uncharacterized protein</fullName>
    </submittedName>
</protein>
<evidence type="ECO:0000313" key="2">
    <source>
        <dbReference type="Proteomes" id="UP001163321"/>
    </source>
</evidence>